<dbReference type="EMBL" id="BAABDD010000027">
    <property type="protein sequence ID" value="GAA3758899.1"/>
    <property type="molecule type" value="Genomic_DNA"/>
</dbReference>
<gene>
    <name evidence="1" type="ORF">GCM10022402_41160</name>
</gene>
<reference evidence="2" key="1">
    <citation type="journal article" date="2019" name="Int. J. Syst. Evol. Microbiol.">
        <title>The Global Catalogue of Microorganisms (GCM) 10K type strain sequencing project: providing services to taxonomists for standard genome sequencing and annotation.</title>
        <authorList>
            <consortium name="The Broad Institute Genomics Platform"/>
            <consortium name="The Broad Institute Genome Sequencing Center for Infectious Disease"/>
            <person name="Wu L."/>
            <person name="Ma J."/>
        </authorList>
    </citation>
    <scope>NUCLEOTIDE SEQUENCE [LARGE SCALE GENOMIC DNA]</scope>
    <source>
        <strain evidence="2">JCM 17137</strain>
    </source>
</reference>
<evidence type="ECO:0000313" key="1">
    <source>
        <dbReference type="EMBL" id="GAA3758899.1"/>
    </source>
</evidence>
<proteinExistence type="predicted"/>
<organism evidence="1 2">
    <name type="scientific">Salinactinospora qingdaonensis</name>
    <dbReference type="NCBI Taxonomy" id="702744"/>
    <lineage>
        <taxon>Bacteria</taxon>
        <taxon>Bacillati</taxon>
        <taxon>Actinomycetota</taxon>
        <taxon>Actinomycetes</taxon>
        <taxon>Streptosporangiales</taxon>
        <taxon>Nocardiopsidaceae</taxon>
        <taxon>Salinactinospora</taxon>
    </lineage>
</organism>
<sequence>MNAPYPGPDPHYGNLPYGHAPPSHGDIHERLLATPFEAVAPHLRLVLFGGDATGLGGDKLAYSINPTLTAVLAYRLDPGSFQSALLEQRHAQAWAMNKRDLWFSALHNMAYDQYRIDTYPGAPDTASYVVTGLTWPASAHVMRLSDLIAEPMPYGAVAMAPEPNTLICAVLRSKRSAPVIPAMHLIFCDRIIDGVPLTDQLLWWRGGSVSGMPMRPSADGGVQVRQSPEFSYLLDYELPD</sequence>
<comment type="caution">
    <text evidence="1">The sequence shown here is derived from an EMBL/GenBank/DDBJ whole genome shotgun (WGS) entry which is preliminary data.</text>
</comment>
<dbReference type="RefSeq" id="WP_344975016.1">
    <property type="nucleotide sequence ID" value="NZ_BAABDD010000027.1"/>
</dbReference>
<keyword evidence="2" id="KW-1185">Reference proteome</keyword>
<dbReference type="Proteomes" id="UP001500908">
    <property type="component" value="Unassembled WGS sequence"/>
</dbReference>
<accession>A0ABP7GCP7</accession>
<protein>
    <submittedName>
        <fullName evidence="1">Uncharacterized protein</fullName>
    </submittedName>
</protein>
<evidence type="ECO:0000313" key="2">
    <source>
        <dbReference type="Proteomes" id="UP001500908"/>
    </source>
</evidence>
<name>A0ABP7GCP7_9ACTN</name>